<accession>A0A1W1WS94</accession>
<dbReference type="OrthoDB" id="5348017at2"/>
<evidence type="ECO:0000313" key="2">
    <source>
        <dbReference type="EMBL" id="SMC08583.1"/>
    </source>
</evidence>
<keyword evidence="1" id="KW-0472">Membrane</keyword>
<evidence type="ECO:0000256" key="1">
    <source>
        <dbReference type="SAM" id="Phobius"/>
    </source>
</evidence>
<dbReference type="AlphaFoldDB" id="A0A1W1WS94"/>
<keyword evidence="1" id="KW-0812">Transmembrane</keyword>
<protein>
    <submittedName>
        <fullName evidence="2">Uncharacterized protein</fullName>
    </submittedName>
</protein>
<organism evidence="2 3">
    <name type="scientific">Nitratiruptor tergarcus DSM 16512</name>
    <dbReference type="NCBI Taxonomy" id="1069081"/>
    <lineage>
        <taxon>Bacteria</taxon>
        <taxon>Pseudomonadati</taxon>
        <taxon>Campylobacterota</taxon>
        <taxon>Epsilonproteobacteria</taxon>
        <taxon>Nautiliales</taxon>
        <taxon>Nitratiruptoraceae</taxon>
        <taxon>Nitratiruptor</taxon>
    </lineage>
</organism>
<dbReference type="STRING" id="1069081.SAMN05660197_0340"/>
<keyword evidence="1" id="KW-1133">Transmembrane helix</keyword>
<dbReference type="EMBL" id="FWWZ01000001">
    <property type="protein sequence ID" value="SMC08583.1"/>
    <property type="molecule type" value="Genomic_DNA"/>
</dbReference>
<name>A0A1W1WS94_9BACT</name>
<reference evidence="3" key="1">
    <citation type="submission" date="2017-04" db="EMBL/GenBank/DDBJ databases">
        <authorList>
            <person name="Varghese N."/>
            <person name="Submissions S."/>
        </authorList>
    </citation>
    <scope>NUCLEOTIDE SEQUENCE [LARGE SCALE GENOMIC DNA]</scope>
    <source>
        <strain evidence="3">DSM 16512</strain>
    </source>
</reference>
<evidence type="ECO:0000313" key="3">
    <source>
        <dbReference type="Proteomes" id="UP000192602"/>
    </source>
</evidence>
<dbReference type="RefSeq" id="WP_084274856.1">
    <property type="nucleotide sequence ID" value="NZ_AP026671.1"/>
</dbReference>
<sequence length="123" mass="14280">MFSKKLIWAFLFIFIFLSITALLENMPAPKNKRVYEAILPYFPYKITKELGGVDIVNKRTGKDLDIANAQVYLAYDAMLKKWGEKHLKVEGNKLHILDDNGTVIKTLSLNQKELAWVKEFFKK</sequence>
<dbReference type="Proteomes" id="UP000192602">
    <property type="component" value="Unassembled WGS sequence"/>
</dbReference>
<keyword evidence="3" id="KW-1185">Reference proteome</keyword>
<gene>
    <name evidence="2" type="ORF">SAMN05660197_0340</name>
</gene>
<feature type="transmembrane region" description="Helical" evidence="1">
    <location>
        <begin position="6"/>
        <end position="23"/>
    </location>
</feature>
<proteinExistence type="predicted"/>